<keyword evidence="5" id="KW-1185">Reference proteome</keyword>
<dbReference type="FunFam" id="3.20.20.140:FF:000174">
    <property type="entry name" value="Dihydropyrimidinase-related protein 2"/>
    <property type="match status" value="1"/>
</dbReference>
<name>A0A8J3EDE4_9PROT</name>
<gene>
    <name evidence="4" type="ORF">GCM10010964_31970</name>
</gene>
<dbReference type="PANTHER" id="PTHR11647">
    <property type="entry name" value="HYDRANTOINASE/DIHYDROPYRIMIDINASE FAMILY MEMBER"/>
    <property type="match status" value="1"/>
</dbReference>
<dbReference type="EMBL" id="BMKS01000010">
    <property type="protein sequence ID" value="GGG42058.1"/>
    <property type="molecule type" value="Genomic_DNA"/>
</dbReference>
<dbReference type="SUPFAM" id="SSF51338">
    <property type="entry name" value="Composite domain of metallo-dependent hydrolases"/>
    <property type="match status" value="1"/>
</dbReference>
<dbReference type="GO" id="GO:0005829">
    <property type="term" value="C:cytosol"/>
    <property type="evidence" value="ECO:0007669"/>
    <property type="project" value="TreeGrafter"/>
</dbReference>
<evidence type="ECO:0000259" key="3">
    <source>
        <dbReference type="Pfam" id="PF01979"/>
    </source>
</evidence>
<protein>
    <submittedName>
        <fullName evidence="4">Dihydropyrimidinase</fullName>
    </submittedName>
</protein>
<sequence length="477" mass="51845">MVELVIRGDRVVTPQGDGPADVAVAGGRIVAVAAPGSLPVPEGARLVDATGKIVMPGGIDPHVHCLWHLPNPDGTAGLTQGPNRVSRAALHGGTTTMIDFVRWTHGNTVEGAIEKRRADWTADGCHCDYAFHVMVEGDLPPDLPAQLGEAIRGGWPTVKIFTTDITPSRRGRMVDFGDIWEVFKVLAAARGLGVIHAEDNDIVMHMYAKLIREGRVGFENMAEVHNTLSEDLSFRRVIRLAEHVPGTALYMMHVSAANGVRAIREARARGLPIYGETLHQYLLYSSEDYRRPNGQIYHTYPSLKSKADQEELWAGTRDGSIGSVATDEICCSLAVKVQGKRIDDTTGGNAGVEPRLAVIYTETVGKRGYSLRHFVDLVSTNAAKVMGLYPRKGAIAPGSDADIAILDPALRRTVRAEALHETDYSPWEGREVAAWPCMTILRGRVVVEDGRFLGGATPGGEWLPRRIPAEILEARPL</sequence>
<evidence type="ECO:0000313" key="5">
    <source>
        <dbReference type="Proteomes" id="UP000597507"/>
    </source>
</evidence>
<accession>A0A8J3EDE4</accession>
<organism evidence="4 5">
    <name type="scientific">Caldovatus sediminis</name>
    <dbReference type="NCBI Taxonomy" id="2041189"/>
    <lineage>
        <taxon>Bacteria</taxon>
        <taxon>Pseudomonadati</taxon>
        <taxon>Pseudomonadota</taxon>
        <taxon>Alphaproteobacteria</taxon>
        <taxon>Acetobacterales</taxon>
        <taxon>Roseomonadaceae</taxon>
        <taxon>Caldovatus</taxon>
    </lineage>
</organism>
<dbReference type="Pfam" id="PF01979">
    <property type="entry name" value="Amidohydro_1"/>
    <property type="match status" value="1"/>
</dbReference>
<dbReference type="InterPro" id="IPR050378">
    <property type="entry name" value="Metallo-dep_Hydrolases_sf"/>
</dbReference>
<dbReference type="AlphaFoldDB" id="A0A8J3EDE4"/>
<dbReference type="Gene3D" id="3.20.20.140">
    <property type="entry name" value="Metal-dependent hydrolases"/>
    <property type="match status" value="1"/>
</dbReference>
<evidence type="ECO:0000256" key="1">
    <source>
        <dbReference type="ARBA" id="ARBA00001947"/>
    </source>
</evidence>
<dbReference type="InterPro" id="IPR011059">
    <property type="entry name" value="Metal-dep_hydrolase_composite"/>
</dbReference>
<comment type="cofactor">
    <cofactor evidence="1">
        <name>Zn(2+)</name>
        <dbReference type="ChEBI" id="CHEBI:29105"/>
    </cofactor>
</comment>
<feature type="domain" description="Amidohydrolase-related" evidence="3">
    <location>
        <begin position="53"/>
        <end position="446"/>
    </location>
</feature>
<evidence type="ECO:0000256" key="2">
    <source>
        <dbReference type="ARBA" id="ARBA00008829"/>
    </source>
</evidence>
<dbReference type="Gene3D" id="2.30.40.10">
    <property type="entry name" value="Urease, subunit C, domain 1"/>
    <property type="match status" value="1"/>
</dbReference>
<dbReference type="PANTHER" id="PTHR11647:SF1">
    <property type="entry name" value="COLLAPSIN RESPONSE MEDIATOR PROTEIN"/>
    <property type="match status" value="1"/>
</dbReference>
<dbReference type="GO" id="GO:0016812">
    <property type="term" value="F:hydrolase activity, acting on carbon-nitrogen (but not peptide) bonds, in cyclic amides"/>
    <property type="evidence" value="ECO:0007669"/>
    <property type="project" value="TreeGrafter"/>
</dbReference>
<dbReference type="RefSeq" id="WP_188902005.1">
    <property type="nucleotide sequence ID" value="NZ_BMKS01000010.1"/>
</dbReference>
<evidence type="ECO:0000313" key="4">
    <source>
        <dbReference type="EMBL" id="GGG42058.1"/>
    </source>
</evidence>
<reference evidence="4 5" key="1">
    <citation type="journal article" date="2014" name="Int. J. Syst. Evol. Microbiol.">
        <title>Complete genome sequence of Corynebacterium casei LMG S-19264T (=DSM 44701T), isolated from a smear-ripened cheese.</title>
        <authorList>
            <consortium name="US DOE Joint Genome Institute (JGI-PGF)"/>
            <person name="Walter F."/>
            <person name="Albersmeier A."/>
            <person name="Kalinowski J."/>
            <person name="Ruckert C."/>
        </authorList>
    </citation>
    <scope>NUCLEOTIDE SEQUENCE [LARGE SCALE GENOMIC DNA]</scope>
    <source>
        <strain evidence="4 5">CGMCC 1.16330</strain>
    </source>
</reference>
<dbReference type="InterPro" id="IPR032466">
    <property type="entry name" value="Metal_Hydrolase"/>
</dbReference>
<dbReference type="SUPFAM" id="SSF51556">
    <property type="entry name" value="Metallo-dependent hydrolases"/>
    <property type="match status" value="1"/>
</dbReference>
<dbReference type="Proteomes" id="UP000597507">
    <property type="component" value="Unassembled WGS sequence"/>
</dbReference>
<dbReference type="InterPro" id="IPR006680">
    <property type="entry name" value="Amidohydro-rel"/>
</dbReference>
<proteinExistence type="inferred from homology"/>
<comment type="similarity">
    <text evidence="2">Belongs to the metallo-dependent hydrolases superfamily. Hydantoinase/dihydropyrimidinase family.</text>
</comment>
<comment type="caution">
    <text evidence="4">The sequence shown here is derived from an EMBL/GenBank/DDBJ whole genome shotgun (WGS) entry which is preliminary data.</text>
</comment>